<sequence length="74" mass="8544">MSFNSGKIAFYDHDLEFLSEANLEKFDLNLEGWLKIAELFCKFEAISNPSSAQKAEFRQSVAKICPQILEIWEI</sequence>
<dbReference type="AlphaFoldDB" id="C8PK56"/>
<keyword evidence="2" id="KW-1185">Reference proteome</keyword>
<dbReference type="Proteomes" id="UP000005709">
    <property type="component" value="Unassembled WGS sequence"/>
</dbReference>
<protein>
    <submittedName>
        <fullName evidence="1">Uncharacterized protein</fullName>
    </submittedName>
</protein>
<evidence type="ECO:0000313" key="2">
    <source>
        <dbReference type="Proteomes" id="UP000005709"/>
    </source>
</evidence>
<dbReference type="RefSeq" id="WP_005872577.1">
    <property type="nucleotide sequence ID" value="NZ_ACYG01000028.1"/>
</dbReference>
<organism evidence="1 2">
    <name type="scientific">Campylobacter gracilis RM3268</name>
    <dbReference type="NCBI Taxonomy" id="553220"/>
    <lineage>
        <taxon>Bacteria</taxon>
        <taxon>Pseudomonadati</taxon>
        <taxon>Campylobacterota</taxon>
        <taxon>Epsilonproteobacteria</taxon>
        <taxon>Campylobacterales</taxon>
        <taxon>Campylobacteraceae</taxon>
        <taxon>Campylobacter</taxon>
    </lineage>
</organism>
<reference evidence="1 2" key="1">
    <citation type="submission" date="2009-07" db="EMBL/GenBank/DDBJ databases">
        <authorList>
            <person name="Madupu R."/>
            <person name="Sebastian Y."/>
            <person name="Durkin A.S."/>
            <person name="Torralba M."/>
            <person name="Methe B."/>
            <person name="Sutton G.G."/>
            <person name="Strausberg R.L."/>
            <person name="Nelson K.E."/>
        </authorList>
    </citation>
    <scope>NUCLEOTIDE SEQUENCE [LARGE SCALE GENOMIC DNA]</scope>
    <source>
        <strain evidence="1 2">RM3268</strain>
    </source>
</reference>
<dbReference type="EMBL" id="ACYG01000028">
    <property type="protein sequence ID" value="EEV16750.1"/>
    <property type="molecule type" value="Genomic_DNA"/>
</dbReference>
<gene>
    <name evidence="1" type="ORF">CAMGR0001_1761</name>
</gene>
<evidence type="ECO:0000313" key="1">
    <source>
        <dbReference type="EMBL" id="EEV16750.1"/>
    </source>
</evidence>
<proteinExistence type="predicted"/>
<name>C8PK56_9BACT</name>
<comment type="caution">
    <text evidence="1">The sequence shown here is derived from an EMBL/GenBank/DDBJ whole genome shotgun (WGS) entry which is preliminary data.</text>
</comment>
<dbReference type="eggNOG" id="ENOG5030P5R">
    <property type="taxonomic scope" value="Bacteria"/>
</dbReference>
<accession>C8PK56</accession>